<dbReference type="AlphaFoldDB" id="A0A8J6M5H9"/>
<feature type="compositionally biased region" description="Basic residues" evidence="2">
    <location>
        <begin position="8"/>
        <end position="18"/>
    </location>
</feature>
<keyword evidence="3" id="KW-1133">Transmembrane helix</keyword>
<dbReference type="InterPro" id="IPR016047">
    <property type="entry name" value="M23ase_b-sheet_dom"/>
</dbReference>
<evidence type="ECO:0000259" key="4">
    <source>
        <dbReference type="Pfam" id="PF01551"/>
    </source>
</evidence>
<feature type="domain" description="M23ase beta-sheet core" evidence="4">
    <location>
        <begin position="232"/>
        <end position="326"/>
    </location>
</feature>
<sequence length="336" mass="36163">MYDGTRGNGRRGQAHRGGKRADGRERVRLGQLLVCLALFLAVFLGRGIFPDRLAELGGRVRRAISADTDFAAVFSQLGETLADHDSVVGELGDFCVQVFGPQDNKAQQTGTGDCPPIADLLDRESRFLTQRPDGQKLARHYLSAENGQMVVTLGTRQVERAQPAEAPEPEHQAIPAAGTVVLKSDYSGRALPQGYTMDRLSLGELDTVTPVLGRINSAYGYRDHPINGVYQFHGGVDIGGQMGDPIAAFAAGTVEYVGQDDSYGLYLQLDHGNGVKSFYAHCSSLCVKKGQTVAKGEKIGQVGSSGAATGPHLHLELKYGKTHVDPIYYIQYRSAA</sequence>
<dbReference type="EMBL" id="JACOPN010000004">
    <property type="protein sequence ID" value="MBC5717016.1"/>
    <property type="molecule type" value="Genomic_DNA"/>
</dbReference>
<reference evidence="5" key="1">
    <citation type="submission" date="2020-08" db="EMBL/GenBank/DDBJ databases">
        <title>Genome public.</title>
        <authorList>
            <person name="Liu C."/>
            <person name="Sun Q."/>
        </authorList>
    </citation>
    <scope>NUCLEOTIDE SEQUENCE</scope>
    <source>
        <strain evidence="5">BX5</strain>
    </source>
</reference>
<dbReference type="InterPro" id="IPR050570">
    <property type="entry name" value="Cell_wall_metabolism_enzyme"/>
</dbReference>
<dbReference type="PANTHER" id="PTHR21666:SF289">
    <property type="entry name" value="L-ALA--D-GLU ENDOPEPTIDASE"/>
    <property type="match status" value="1"/>
</dbReference>
<comment type="caution">
    <text evidence="5">The sequence shown here is derived from an EMBL/GenBank/DDBJ whole genome shotgun (WGS) entry which is preliminary data.</text>
</comment>
<keyword evidence="3" id="KW-0472">Membrane</keyword>
<keyword evidence="1" id="KW-0732">Signal</keyword>
<feature type="region of interest" description="Disordered" evidence="2">
    <location>
        <begin position="1"/>
        <end position="22"/>
    </location>
</feature>
<accession>A0A8J6M5H9</accession>
<dbReference type="Pfam" id="PF01551">
    <property type="entry name" value="Peptidase_M23"/>
    <property type="match status" value="1"/>
</dbReference>
<proteinExistence type="predicted"/>
<evidence type="ECO:0000313" key="6">
    <source>
        <dbReference type="Proteomes" id="UP000602260"/>
    </source>
</evidence>
<feature type="transmembrane region" description="Helical" evidence="3">
    <location>
        <begin position="29"/>
        <end position="49"/>
    </location>
</feature>
<keyword evidence="6" id="KW-1185">Reference proteome</keyword>
<evidence type="ECO:0000256" key="3">
    <source>
        <dbReference type="SAM" id="Phobius"/>
    </source>
</evidence>
<dbReference type="Gene3D" id="2.70.70.10">
    <property type="entry name" value="Glucose Permease (Domain IIA)"/>
    <property type="match status" value="1"/>
</dbReference>
<dbReference type="GO" id="GO:0004222">
    <property type="term" value="F:metalloendopeptidase activity"/>
    <property type="evidence" value="ECO:0007669"/>
    <property type="project" value="TreeGrafter"/>
</dbReference>
<dbReference type="SUPFAM" id="SSF51261">
    <property type="entry name" value="Duplicated hybrid motif"/>
    <property type="match status" value="1"/>
</dbReference>
<gene>
    <name evidence="5" type="ORF">H8S55_06765</name>
</gene>
<keyword evidence="3" id="KW-0812">Transmembrane</keyword>
<name>A0A8J6M5H9_9FIRM</name>
<dbReference type="CDD" id="cd12797">
    <property type="entry name" value="M23_peptidase"/>
    <property type="match status" value="1"/>
</dbReference>
<evidence type="ECO:0000256" key="1">
    <source>
        <dbReference type="ARBA" id="ARBA00022729"/>
    </source>
</evidence>
<dbReference type="Proteomes" id="UP000602260">
    <property type="component" value="Unassembled WGS sequence"/>
</dbReference>
<dbReference type="PANTHER" id="PTHR21666">
    <property type="entry name" value="PEPTIDASE-RELATED"/>
    <property type="match status" value="1"/>
</dbReference>
<dbReference type="RefSeq" id="WP_186878341.1">
    <property type="nucleotide sequence ID" value="NZ_JACOPN010000004.1"/>
</dbReference>
<protein>
    <submittedName>
        <fullName evidence="5">M23 family metallopeptidase</fullName>
    </submittedName>
</protein>
<evidence type="ECO:0000313" key="5">
    <source>
        <dbReference type="EMBL" id="MBC5717016.1"/>
    </source>
</evidence>
<evidence type="ECO:0000256" key="2">
    <source>
        <dbReference type="SAM" id="MobiDB-lite"/>
    </source>
</evidence>
<dbReference type="InterPro" id="IPR011055">
    <property type="entry name" value="Dup_hybrid_motif"/>
</dbReference>
<organism evidence="5 6">
    <name type="scientific">Flintibacter faecis</name>
    <dbReference type="NCBI Taxonomy" id="2763047"/>
    <lineage>
        <taxon>Bacteria</taxon>
        <taxon>Bacillati</taxon>
        <taxon>Bacillota</taxon>
        <taxon>Clostridia</taxon>
        <taxon>Eubacteriales</taxon>
        <taxon>Flintibacter</taxon>
    </lineage>
</organism>